<keyword evidence="4 5" id="KW-0694">RNA-binding</keyword>
<evidence type="ECO:0000256" key="5">
    <source>
        <dbReference type="PROSITE-ProRule" id="PRU01023"/>
    </source>
</evidence>
<dbReference type="Gene3D" id="1.10.940.10">
    <property type="entry name" value="NusB-like"/>
    <property type="match status" value="1"/>
</dbReference>
<reference evidence="7" key="1">
    <citation type="submission" date="2020-10" db="EMBL/GenBank/DDBJ databases">
        <authorList>
            <person name="Gilroy R."/>
        </authorList>
    </citation>
    <scope>NUCLEOTIDE SEQUENCE</scope>
    <source>
        <strain evidence="7">10406</strain>
    </source>
</reference>
<dbReference type="InterPro" id="IPR049560">
    <property type="entry name" value="MeTrfase_RsmB-F_NOP2_cat"/>
</dbReference>
<dbReference type="EMBL" id="DVOE01000084">
    <property type="protein sequence ID" value="HIU99267.1"/>
    <property type="molecule type" value="Genomic_DNA"/>
</dbReference>
<evidence type="ECO:0000256" key="1">
    <source>
        <dbReference type="ARBA" id="ARBA00022603"/>
    </source>
</evidence>
<dbReference type="InterPro" id="IPR001678">
    <property type="entry name" value="MeTrfase_RsmB-F_NOP2_dom"/>
</dbReference>
<dbReference type="GO" id="GO:0006355">
    <property type="term" value="P:regulation of DNA-templated transcription"/>
    <property type="evidence" value="ECO:0007669"/>
    <property type="project" value="InterPro"/>
</dbReference>
<dbReference type="AlphaFoldDB" id="A0A9D1NB30"/>
<comment type="similarity">
    <text evidence="5">Belongs to the class I-like SAM-binding methyltransferase superfamily. RsmB/NOP family.</text>
</comment>
<dbReference type="Pfam" id="PF01029">
    <property type="entry name" value="NusB"/>
    <property type="match status" value="1"/>
</dbReference>
<dbReference type="PRINTS" id="PR02008">
    <property type="entry name" value="RCMTFAMILY"/>
</dbReference>
<dbReference type="InterPro" id="IPR006027">
    <property type="entry name" value="NusB_RsmB_TIM44"/>
</dbReference>
<dbReference type="GO" id="GO:0008173">
    <property type="term" value="F:RNA methyltransferase activity"/>
    <property type="evidence" value="ECO:0007669"/>
    <property type="project" value="InterPro"/>
</dbReference>
<dbReference type="GO" id="GO:0001510">
    <property type="term" value="P:RNA methylation"/>
    <property type="evidence" value="ECO:0007669"/>
    <property type="project" value="InterPro"/>
</dbReference>
<reference evidence="7" key="2">
    <citation type="journal article" date="2021" name="PeerJ">
        <title>Extensive microbial diversity within the chicken gut microbiome revealed by metagenomics and culture.</title>
        <authorList>
            <person name="Gilroy R."/>
            <person name="Ravi A."/>
            <person name="Getino M."/>
            <person name="Pursley I."/>
            <person name="Horton D.L."/>
            <person name="Alikhan N.F."/>
            <person name="Baker D."/>
            <person name="Gharbi K."/>
            <person name="Hall N."/>
            <person name="Watson M."/>
            <person name="Adriaenssens E.M."/>
            <person name="Foster-Nyarko E."/>
            <person name="Jarju S."/>
            <person name="Secka A."/>
            <person name="Antonio M."/>
            <person name="Oren A."/>
            <person name="Chaudhuri R.R."/>
            <person name="La Ragione R."/>
            <person name="Hildebrand F."/>
            <person name="Pallen M.J."/>
        </authorList>
    </citation>
    <scope>NUCLEOTIDE SEQUENCE</scope>
    <source>
        <strain evidence="7">10406</strain>
    </source>
</reference>
<dbReference type="Gene3D" id="3.40.50.150">
    <property type="entry name" value="Vaccinia Virus protein VP39"/>
    <property type="match status" value="1"/>
</dbReference>
<comment type="caution">
    <text evidence="7">The sequence shown here is derived from an EMBL/GenBank/DDBJ whole genome shotgun (WGS) entry which is preliminary data.</text>
</comment>
<feature type="binding site" evidence="5">
    <location>
        <position position="263"/>
    </location>
    <ligand>
        <name>S-adenosyl-L-methionine</name>
        <dbReference type="ChEBI" id="CHEBI:59789"/>
    </ligand>
</feature>
<accession>A0A9D1NB30</accession>
<dbReference type="PROSITE" id="PS51686">
    <property type="entry name" value="SAM_MT_RSMB_NOP"/>
    <property type="match status" value="1"/>
</dbReference>
<dbReference type="InterPro" id="IPR035926">
    <property type="entry name" value="NusB-like_sf"/>
</dbReference>
<organism evidence="7 8">
    <name type="scientific">Candidatus Limadaptatus stercoripullorum</name>
    <dbReference type="NCBI Taxonomy" id="2840846"/>
    <lineage>
        <taxon>Bacteria</taxon>
        <taxon>Bacillati</taxon>
        <taxon>Bacillota</taxon>
        <taxon>Clostridia</taxon>
        <taxon>Eubacteriales</taxon>
        <taxon>Candidatus Limadaptatus</taxon>
    </lineage>
</organism>
<feature type="binding site" evidence="5">
    <location>
        <position position="290"/>
    </location>
    <ligand>
        <name>S-adenosyl-L-methionine</name>
        <dbReference type="ChEBI" id="CHEBI:59789"/>
    </ligand>
</feature>
<dbReference type="SUPFAM" id="SSF48013">
    <property type="entry name" value="NusB-like"/>
    <property type="match status" value="1"/>
</dbReference>
<protein>
    <recommendedName>
        <fullName evidence="6">SAM-dependent MTase RsmB/NOP-type domain-containing protein</fullName>
    </recommendedName>
</protein>
<feature type="binding site" evidence="5">
    <location>
        <begin position="240"/>
        <end position="246"/>
    </location>
    <ligand>
        <name>S-adenosyl-L-methionine</name>
        <dbReference type="ChEBI" id="CHEBI:59789"/>
    </ligand>
</feature>
<feature type="active site" description="Nucleophile" evidence="5">
    <location>
        <position position="361"/>
    </location>
</feature>
<evidence type="ECO:0000313" key="7">
    <source>
        <dbReference type="EMBL" id="HIU99267.1"/>
    </source>
</evidence>
<sequence length="414" mass="45813">MKKYFAEAARLFDEVVRKDAYSGRVGGKDTPAMTERLLLGALEKFVRDDYILHELVEKRPAPVIYALLHVGVYALLDIDNVPDYAVISECVEAAGLLGKRQAGSFVNAVLRKVQRREYALPAPGSPGYAAVHYSKPEFFIKLLEDRFGKEKAALILAEPVEDGVHIRVNSLLCTPETVAGILDAHATERQPSEVGGMYLRPTDEVRELFKEGMITYQSPSSMLAVQALAPTNGTRILDLCAAPGGKAVYISELCPSSEVVACELHPHRAELIRAYAKRMHAGNITVRVQDGTQRVPEFEGAFDHVLVDAPCSCLGTYRRHPDVLLRKSLSDITALSELQRELLARAASYLKSGGVLVYSTCTLTKEENEQNAEFIEHELGLKPEVMPIPFDNDGRYTVLPHGIWDGFFVARFRA</sequence>
<feature type="binding site" evidence="5">
    <location>
        <position position="308"/>
    </location>
    <ligand>
        <name>S-adenosyl-L-methionine</name>
        <dbReference type="ChEBI" id="CHEBI:59789"/>
    </ligand>
</feature>
<dbReference type="GO" id="GO:0003723">
    <property type="term" value="F:RNA binding"/>
    <property type="evidence" value="ECO:0007669"/>
    <property type="project" value="UniProtKB-UniRule"/>
</dbReference>
<proteinExistence type="inferred from homology"/>
<keyword evidence="1 5" id="KW-0489">Methyltransferase</keyword>
<dbReference type="SUPFAM" id="SSF53335">
    <property type="entry name" value="S-adenosyl-L-methionine-dependent methyltransferases"/>
    <property type="match status" value="1"/>
</dbReference>
<dbReference type="InterPro" id="IPR029063">
    <property type="entry name" value="SAM-dependent_MTases_sf"/>
</dbReference>
<evidence type="ECO:0000313" key="8">
    <source>
        <dbReference type="Proteomes" id="UP000886857"/>
    </source>
</evidence>
<dbReference type="InterPro" id="IPR023267">
    <property type="entry name" value="RCMT"/>
</dbReference>
<dbReference type="Pfam" id="PF01189">
    <property type="entry name" value="Methyltr_RsmB-F"/>
    <property type="match status" value="1"/>
</dbReference>
<dbReference type="PANTHER" id="PTHR22807:SF53">
    <property type="entry name" value="RIBOSOMAL RNA SMALL SUBUNIT METHYLTRANSFERASE B-RELATED"/>
    <property type="match status" value="1"/>
</dbReference>
<dbReference type="PANTHER" id="PTHR22807">
    <property type="entry name" value="NOP2 YEAST -RELATED NOL1/NOP2/FMU SUN DOMAIN-CONTAINING"/>
    <property type="match status" value="1"/>
</dbReference>
<evidence type="ECO:0000256" key="4">
    <source>
        <dbReference type="ARBA" id="ARBA00022884"/>
    </source>
</evidence>
<name>A0A9D1NB30_9FIRM</name>
<gene>
    <name evidence="7" type="ORF">IAC73_05450</name>
</gene>
<evidence type="ECO:0000259" key="6">
    <source>
        <dbReference type="PROSITE" id="PS51686"/>
    </source>
</evidence>
<feature type="domain" description="SAM-dependent MTase RsmB/NOP-type" evidence="6">
    <location>
        <begin position="128"/>
        <end position="414"/>
    </location>
</feature>
<evidence type="ECO:0000256" key="2">
    <source>
        <dbReference type="ARBA" id="ARBA00022679"/>
    </source>
</evidence>
<dbReference type="CDD" id="cd02440">
    <property type="entry name" value="AdoMet_MTases"/>
    <property type="match status" value="1"/>
</dbReference>
<dbReference type="Proteomes" id="UP000886857">
    <property type="component" value="Unassembled WGS sequence"/>
</dbReference>
<keyword evidence="3 5" id="KW-0949">S-adenosyl-L-methionine</keyword>
<evidence type="ECO:0000256" key="3">
    <source>
        <dbReference type="ARBA" id="ARBA00022691"/>
    </source>
</evidence>
<keyword evidence="2 5" id="KW-0808">Transferase</keyword>